<dbReference type="InterPro" id="IPR036271">
    <property type="entry name" value="Tet_transcr_reg_TetR-rel_C_sf"/>
</dbReference>
<feature type="DNA-binding region" description="H-T-H motif" evidence="2">
    <location>
        <begin position="49"/>
        <end position="68"/>
    </location>
</feature>
<dbReference type="AlphaFoldDB" id="A0A1Q8CP59"/>
<protein>
    <submittedName>
        <fullName evidence="5">TetR family transcriptional regulator</fullName>
    </submittedName>
</protein>
<dbReference type="PANTHER" id="PTHR30055:SF235">
    <property type="entry name" value="TRANSCRIPTIONAL REGULATORY PROTEIN"/>
    <property type="match status" value="1"/>
</dbReference>
<proteinExistence type="predicted"/>
<gene>
    <name evidence="5" type="ORF">BU204_18420</name>
</gene>
<dbReference type="OrthoDB" id="3210235at2"/>
<dbReference type="PANTHER" id="PTHR30055">
    <property type="entry name" value="HTH-TYPE TRANSCRIPTIONAL REGULATOR RUTR"/>
    <property type="match status" value="1"/>
</dbReference>
<evidence type="ECO:0000313" key="5">
    <source>
        <dbReference type="EMBL" id="OLF16126.1"/>
    </source>
</evidence>
<evidence type="ECO:0000259" key="4">
    <source>
        <dbReference type="PROSITE" id="PS50977"/>
    </source>
</evidence>
<keyword evidence="1 2" id="KW-0238">DNA-binding</keyword>
<accession>A0A1Q8CP59</accession>
<dbReference type="InterPro" id="IPR050109">
    <property type="entry name" value="HTH-type_TetR-like_transc_reg"/>
</dbReference>
<reference evidence="5 6" key="1">
    <citation type="submission" date="2016-12" db="EMBL/GenBank/DDBJ databases">
        <title>The draft genome sequence of Actinophytocola sp. 11-183.</title>
        <authorList>
            <person name="Wang W."/>
            <person name="Yuan L."/>
        </authorList>
    </citation>
    <scope>NUCLEOTIDE SEQUENCE [LARGE SCALE GENOMIC DNA]</scope>
    <source>
        <strain evidence="5 6">11-183</strain>
    </source>
</reference>
<keyword evidence="6" id="KW-1185">Reference proteome</keyword>
<dbReference type="Gene3D" id="1.10.10.60">
    <property type="entry name" value="Homeodomain-like"/>
    <property type="match status" value="1"/>
</dbReference>
<dbReference type="Pfam" id="PF17920">
    <property type="entry name" value="TetR_C_16"/>
    <property type="match status" value="1"/>
</dbReference>
<dbReference type="Pfam" id="PF00440">
    <property type="entry name" value="TetR_N"/>
    <property type="match status" value="1"/>
</dbReference>
<organism evidence="5 6">
    <name type="scientific">Actinophytocola xanthii</name>
    <dbReference type="NCBI Taxonomy" id="1912961"/>
    <lineage>
        <taxon>Bacteria</taxon>
        <taxon>Bacillati</taxon>
        <taxon>Actinomycetota</taxon>
        <taxon>Actinomycetes</taxon>
        <taxon>Pseudonocardiales</taxon>
        <taxon>Pseudonocardiaceae</taxon>
    </lineage>
</organism>
<evidence type="ECO:0000256" key="3">
    <source>
        <dbReference type="SAM" id="MobiDB-lite"/>
    </source>
</evidence>
<dbReference type="Gene3D" id="1.10.357.10">
    <property type="entry name" value="Tetracycline Repressor, domain 2"/>
    <property type="match status" value="1"/>
</dbReference>
<dbReference type="GO" id="GO:0000976">
    <property type="term" value="F:transcription cis-regulatory region binding"/>
    <property type="evidence" value="ECO:0007669"/>
    <property type="project" value="TreeGrafter"/>
</dbReference>
<evidence type="ECO:0000256" key="1">
    <source>
        <dbReference type="ARBA" id="ARBA00023125"/>
    </source>
</evidence>
<name>A0A1Q8CP59_9PSEU</name>
<feature type="compositionally biased region" description="Basic and acidic residues" evidence="3">
    <location>
        <begin position="1"/>
        <end position="17"/>
    </location>
</feature>
<comment type="caution">
    <text evidence="5">The sequence shown here is derived from an EMBL/GenBank/DDBJ whole genome shotgun (WGS) entry which is preliminary data.</text>
</comment>
<feature type="region of interest" description="Disordered" evidence="3">
    <location>
        <begin position="1"/>
        <end position="28"/>
    </location>
</feature>
<dbReference type="InterPro" id="IPR041678">
    <property type="entry name" value="TetR_C_16"/>
</dbReference>
<feature type="domain" description="HTH tetR-type" evidence="4">
    <location>
        <begin position="26"/>
        <end position="86"/>
    </location>
</feature>
<dbReference type="EMBL" id="MSIE01000032">
    <property type="protein sequence ID" value="OLF16126.1"/>
    <property type="molecule type" value="Genomic_DNA"/>
</dbReference>
<dbReference type="SUPFAM" id="SSF48498">
    <property type="entry name" value="Tetracyclin repressor-like, C-terminal domain"/>
    <property type="match status" value="1"/>
</dbReference>
<dbReference type="InterPro" id="IPR001647">
    <property type="entry name" value="HTH_TetR"/>
</dbReference>
<dbReference type="PROSITE" id="PS50977">
    <property type="entry name" value="HTH_TETR_2"/>
    <property type="match status" value="1"/>
</dbReference>
<dbReference type="InterPro" id="IPR009057">
    <property type="entry name" value="Homeodomain-like_sf"/>
</dbReference>
<dbReference type="PRINTS" id="PR00455">
    <property type="entry name" value="HTHTETR"/>
</dbReference>
<dbReference type="STRING" id="1912961.BU204_18420"/>
<dbReference type="GO" id="GO:0003700">
    <property type="term" value="F:DNA-binding transcription factor activity"/>
    <property type="evidence" value="ECO:0007669"/>
    <property type="project" value="TreeGrafter"/>
</dbReference>
<sequence>MPHDEGVSKGARQDAPRRRGRRPGGTDTRAALVDAARAVFIEQGYDGATVRAIAARAEVDAAMVNHWFGGKEGLFAEAVLKLPFNPQDVVERLLAGDVTDLGQRIVRTFLTVWDTTGGGVFAALMRSITSHELAANTLRDFLVKNIVERVLSPLVDDDLDFRATLVASQLVGMGMVRYVVRFEPFASADIDTVVVAVAPTLQRYITGTVR</sequence>
<dbReference type="SUPFAM" id="SSF46689">
    <property type="entry name" value="Homeodomain-like"/>
    <property type="match status" value="1"/>
</dbReference>
<evidence type="ECO:0000313" key="6">
    <source>
        <dbReference type="Proteomes" id="UP000185596"/>
    </source>
</evidence>
<dbReference type="Proteomes" id="UP000185596">
    <property type="component" value="Unassembled WGS sequence"/>
</dbReference>
<evidence type="ECO:0000256" key="2">
    <source>
        <dbReference type="PROSITE-ProRule" id="PRU00335"/>
    </source>
</evidence>